<comment type="caution">
    <text evidence="7">The sequence shown here is derived from an EMBL/GenBank/DDBJ whole genome shotgun (WGS) entry which is preliminary data.</text>
</comment>
<dbReference type="GO" id="GO:0016020">
    <property type="term" value="C:membrane"/>
    <property type="evidence" value="ECO:0007669"/>
    <property type="project" value="UniProtKB-SubCell"/>
</dbReference>
<feature type="transmembrane region" description="Helical" evidence="5">
    <location>
        <begin position="296"/>
        <end position="315"/>
    </location>
</feature>
<dbReference type="PANTHER" id="PTHR12308:SF73">
    <property type="entry name" value="ANOCTAMIN"/>
    <property type="match status" value="1"/>
</dbReference>
<dbReference type="Proteomes" id="UP000023152">
    <property type="component" value="Unassembled WGS sequence"/>
</dbReference>
<dbReference type="AlphaFoldDB" id="X6LPW0"/>
<evidence type="ECO:0000256" key="1">
    <source>
        <dbReference type="ARBA" id="ARBA00004141"/>
    </source>
</evidence>
<feature type="transmembrane region" description="Helical" evidence="5">
    <location>
        <begin position="253"/>
        <end position="275"/>
    </location>
</feature>
<evidence type="ECO:0000313" key="7">
    <source>
        <dbReference type="EMBL" id="ETO02780.1"/>
    </source>
</evidence>
<dbReference type="Pfam" id="PF04547">
    <property type="entry name" value="Anoctamin"/>
    <property type="match status" value="1"/>
</dbReference>
<dbReference type="Gene3D" id="1.10.150.50">
    <property type="entry name" value="Transcription Factor, Ets-1"/>
    <property type="match status" value="1"/>
</dbReference>
<keyword evidence="8" id="KW-1185">Reference proteome</keyword>
<protein>
    <submittedName>
        <fullName evidence="7">Transmembrane protein</fullName>
    </submittedName>
</protein>
<feature type="transmembrane region" description="Helical" evidence="5">
    <location>
        <begin position="117"/>
        <end position="139"/>
    </location>
</feature>
<evidence type="ECO:0000313" key="8">
    <source>
        <dbReference type="Proteomes" id="UP000023152"/>
    </source>
</evidence>
<feature type="transmembrane region" description="Helical" evidence="5">
    <location>
        <begin position="70"/>
        <end position="90"/>
    </location>
</feature>
<organism evidence="7 8">
    <name type="scientific">Reticulomyxa filosa</name>
    <dbReference type="NCBI Taxonomy" id="46433"/>
    <lineage>
        <taxon>Eukaryota</taxon>
        <taxon>Sar</taxon>
        <taxon>Rhizaria</taxon>
        <taxon>Retaria</taxon>
        <taxon>Foraminifera</taxon>
        <taxon>Monothalamids</taxon>
        <taxon>Reticulomyxidae</taxon>
        <taxon>Reticulomyxa</taxon>
    </lineage>
</organism>
<feature type="transmembrane region" description="Helical" evidence="5">
    <location>
        <begin position="30"/>
        <end position="50"/>
    </location>
</feature>
<gene>
    <name evidence="7" type="ORF">RFI_34635</name>
</gene>
<keyword evidence="4 5" id="KW-0472">Membrane</keyword>
<proteinExistence type="predicted"/>
<sequence>MLPGGVGGEHGRRGGIARVGGASKDVTTDYVVSVVNALVIMFFNNIYGVVAEKMNAWENYETETQYENNLILKVFVFRFVNSYASLYYLAFFRRFEHFDSRLHCDPEQCSKQLASQLAVIFLTQLFVSNAFELGTLWFARAYKRRRQRTAVGSLLQTYQNDYDNDDNDDNDDDDNDYAANNHVWNEYQSERYDRTFDDYNELLVSYGYCTLFVIAFPLAPLFGFLSNIVESRIDGYKLCRLQRRPFPRRADDIGAWQIALEVMAWAILATNLGLVCFASRKLRILFGIHNHDFAQVITVLCVFVLLVGLWQLLAWCFKDPPAFMVEHIHRTDHIEHQLQGLSREVEQFFDELKEDEVSSWEQWTVHYVLAFLKKVLVKNPFEFEPIKAIFLRHNINGKAFAKLKSDQLLKFGVKDYLIAELILHARALLVRHASNVKAQAIMFDELENQAAT</sequence>
<comment type="subcellular location">
    <subcellularLocation>
        <location evidence="1">Membrane</location>
        <topology evidence="1">Multi-pass membrane protein</topology>
    </subcellularLocation>
</comment>
<keyword evidence="3 5" id="KW-1133">Transmembrane helix</keyword>
<accession>X6LPW0</accession>
<feature type="domain" description="Anoctamin transmembrane" evidence="6">
    <location>
        <begin position="26"/>
        <end position="326"/>
    </location>
</feature>
<evidence type="ECO:0000259" key="6">
    <source>
        <dbReference type="Pfam" id="PF04547"/>
    </source>
</evidence>
<dbReference type="InterPro" id="IPR049452">
    <property type="entry name" value="Anoctamin_TM"/>
</dbReference>
<keyword evidence="2 5" id="KW-0812">Transmembrane</keyword>
<evidence type="ECO:0000256" key="3">
    <source>
        <dbReference type="ARBA" id="ARBA00022989"/>
    </source>
</evidence>
<dbReference type="SUPFAM" id="SSF47769">
    <property type="entry name" value="SAM/Pointed domain"/>
    <property type="match status" value="1"/>
</dbReference>
<dbReference type="InterPro" id="IPR013761">
    <property type="entry name" value="SAM/pointed_sf"/>
</dbReference>
<reference evidence="7 8" key="1">
    <citation type="journal article" date="2013" name="Curr. Biol.">
        <title>The Genome of the Foraminiferan Reticulomyxa filosa.</title>
        <authorList>
            <person name="Glockner G."/>
            <person name="Hulsmann N."/>
            <person name="Schleicher M."/>
            <person name="Noegel A.A."/>
            <person name="Eichinger L."/>
            <person name="Gallinger C."/>
            <person name="Pawlowski J."/>
            <person name="Sierra R."/>
            <person name="Euteneuer U."/>
            <person name="Pillet L."/>
            <person name="Moustafa A."/>
            <person name="Platzer M."/>
            <person name="Groth M."/>
            <person name="Szafranski K."/>
            <person name="Schliwa M."/>
        </authorList>
    </citation>
    <scope>NUCLEOTIDE SEQUENCE [LARGE SCALE GENOMIC DNA]</scope>
</reference>
<feature type="transmembrane region" description="Helical" evidence="5">
    <location>
        <begin position="203"/>
        <end position="225"/>
    </location>
</feature>
<dbReference type="InterPro" id="IPR007632">
    <property type="entry name" value="Anoctamin"/>
</dbReference>
<evidence type="ECO:0000256" key="4">
    <source>
        <dbReference type="ARBA" id="ARBA00023136"/>
    </source>
</evidence>
<dbReference type="GO" id="GO:0005254">
    <property type="term" value="F:chloride channel activity"/>
    <property type="evidence" value="ECO:0007669"/>
    <property type="project" value="TreeGrafter"/>
</dbReference>
<dbReference type="PANTHER" id="PTHR12308">
    <property type="entry name" value="ANOCTAMIN"/>
    <property type="match status" value="1"/>
</dbReference>
<evidence type="ECO:0000256" key="2">
    <source>
        <dbReference type="ARBA" id="ARBA00022692"/>
    </source>
</evidence>
<name>X6LPW0_RETFI</name>
<dbReference type="EMBL" id="ASPP01034919">
    <property type="protein sequence ID" value="ETO02780.1"/>
    <property type="molecule type" value="Genomic_DNA"/>
</dbReference>
<dbReference type="OrthoDB" id="18915at2759"/>
<feature type="non-terminal residue" evidence="7">
    <location>
        <position position="452"/>
    </location>
</feature>
<evidence type="ECO:0000256" key="5">
    <source>
        <dbReference type="SAM" id="Phobius"/>
    </source>
</evidence>